<gene>
    <name evidence="2" type="ORF">LITE_LOCUS40493</name>
</gene>
<feature type="compositionally biased region" description="Low complexity" evidence="1">
    <location>
        <begin position="25"/>
        <end position="40"/>
    </location>
</feature>
<sequence>MVVARIHTSLLHHRGPPFQVEKLRSGGSSDLDDGSGTSIGYPKTYCSE</sequence>
<organism evidence="2 3">
    <name type="scientific">Linum tenue</name>
    <dbReference type="NCBI Taxonomy" id="586396"/>
    <lineage>
        <taxon>Eukaryota</taxon>
        <taxon>Viridiplantae</taxon>
        <taxon>Streptophyta</taxon>
        <taxon>Embryophyta</taxon>
        <taxon>Tracheophyta</taxon>
        <taxon>Spermatophyta</taxon>
        <taxon>Magnoliopsida</taxon>
        <taxon>eudicotyledons</taxon>
        <taxon>Gunneridae</taxon>
        <taxon>Pentapetalae</taxon>
        <taxon>rosids</taxon>
        <taxon>fabids</taxon>
        <taxon>Malpighiales</taxon>
        <taxon>Linaceae</taxon>
        <taxon>Linum</taxon>
    </lineage>
</organism>
<proteinExistence type="predicted"/>
<dbReference type="AlphaFoldDB" id="A0AAV0PYL3"/>
<comment type="caution">
    <text evidence="2">The sequence shown here is derived from an EMBL/GenBank/DDBJ whole genome shotgun (WGS) entry which is preliminary data.</text>
</comment>
<protein>
    <submittedName>
        <fullName evidence="2">Uncharacterized protein</fullName>
    </submittedName>
</protein>
<evidence type="ECO:0000256" key="1">
    <source>
        <dbReference type="SAM" id="MobiDB-lite"/>
    </source>
</evidence>
<name>A0AAV0PYL3_9ROSI</name>
<keyword evidence="3" id="KW-1185">Reference proteome</keyword>
<dbReference type="Proteomes" id="UP001154282">
    <property type="component" value="Unassembled WGS sequence"/>
</dbReference>
<accession>A0AAV0PYL3</accession>
<reference evidence="2" key="1">
    <citation type="submission" date="2022-08" db="EMBL/GenBank/DDBJ databases">
        <authorList>
            <person name="Gutierrez-Valencia J."/>
        </authorList>
    </citation>
    <scope>NUCLEOTIDE SEQUENCE</scope>
</reference>
<dbReference type="EMBL" id="CAMGYJ010000009">
    <property type="protein sequence ID" value="CAI0475695.1"/>
    <property type="molecule type" value="Genomic_DNA"/>
</dbReference>
<evidence type="ECO:0000313" key="2">
    <source>
        <dbReference type="EMBL" id="CAI0475695.1"/>
    </source>
</evidence>
<evidence type="ECO:0000313" key="3">
    <source>
        <dbReference type="Proteomes" id="UP001154282"/>
    </source>
</evidence>
<feature type="region of interest" description="Disordered" evidence="1">
    <location>
        <begin position="17"/>
        <end position="48"/>
    </location>
</feature>